<evidence type="ECO:0000256" key="2">
    <source>
        <dbReference type="ARBA" id="ARBA00004922"/>
    </source>
</evidence>
<dbReference type="SMART" id="SM00587">
    <property type="entry name" value="CHK"/>
    <property type="match status" value="1"/>
</dbReference>
<evidence type="ECO:0000313" key="16">
    <source>
        <dbReference type="EMBL" id="KAF7279881.1"/>
    </source>
</evidence>
<dbReference type="SUPFAM" id="SSF56112">
    <property type="entry name" value="Protein kinase-like (PK-like)"/>
    <property type="match status" value="1"/>
</dbReference>
<feature type="transmembrane region" description="Helical" evidence="14">
    <location>
        <begin position="373"/>
        <end position="393"/>
    </location>
</feature>
<feature type="transmembrane region" description="Helical" evidence="14">
    <location>
        <begin position="523"/>
        <end position="543"/>
    </location>
</feature>
<evidence type="ECO:0000256" key="7">
    <source>
        <dbReference type="ARBA" id="ARBA00022679"/>
    </source>
</evidence>
<dbReference type="InterPro" id="IPR016900">
    <property type="entry name" value="Alg10"/>
</dbReference>
<evidence type="ECO:0000256" key="1">
    <source>
        <dbReference type="ARBA" id="ARBA00004477"/>
    </source>
</evidence>
<organism evidence="16 17">
    <name type="scientific">Rhynchophorus ferrugineus</name>
    <name type="common">Red palm weevil</name>
    <name type="synonym">Curculio ferrugineus</name>
    <dbReference type="NCBI Taxonomy" id="354439"/>
    <lineage>
        <taxon>Eukaryota</taxon>
        <taxon>Metazoa</taxon>
        <taxon>Ecdysozoa</taxon>
        <taxon>Arthropoda</taxon>
        <taxon>Hexapoda</taxon>
        <taxon>Insecta</taxon>
        <taxon>Pterygota</taxon>
        <taxon>Neoptera</taxon>
        <taxon>Endopterygota</taxon>
        <taxon>Coleoptera</taxon>
        <taxon>Polyphaga</taxon>
        <taxon>Cucujiformia</taxon>
        <taxon>Curculionidae</taxon>
        <taxon>Dryophthorinae</taxon>
        <taxon>Rhynchophorus</taxon>
    </lineage>
</organism>
<keyword evidence="7" id="KW-0808">Transferase</keyword>
<dbReference type="EMBL" id="JAACXV010000334">
    <property type="protein sequence ID" value="KAF7279881.1"/>
    <property type="molecule type" value="Genomic_DNA"/>
</dbReference>
<evidence type="ECO:0000256" key="4">
    <source>
        <dbReference type="ARBA" id="ARBA00011967"/>
    </source>
</evidence>
<keyword evidence="9" id="KW-0256">Endoplasmic reticulum</keyword>
<dbReference type="PANTHER" id="PTHR12989:SF10">
    <property type="entry name" value="DOL-P-GLC:GLC(2)MAN(9)GLCNAC(2)-PP-DOL ALPHA-1,2-GLUCOSYLTRANSFERASE-RELATED"/>
    <property type="match status" value="1"/>
</dbReference>
<comment type="subcellular location">
    <subcellularLocation>
        <location evidence="1">Endoplasmic reticulum membrane</location>
        <topology evidence="1">Multi-pass membrane protein</topology>
    </subcellularLocation>
</comment>
<feature type="transmembrane region" description="Helical" evidence="14">
    <location>
        <begin position="563"/>
        <end position="587"/>
    </location>
</feature>
<dbReference type="InterPro" id="IPR011009">
    <property type="entry name" value="Kinase-like_dom_sf"/>
</dbReference>
<keyword evidence="10 14" id="KW-1133">Transmembrane helix</keyword>
<dbReference type="GO" id="GO:0106073">
    <property type="term" value="F:dolichyl pyrophosphate Glc2Man9GlcNAc2 alpha-1,2-glucosyltransferase activity"/>
    <property type="evidence" value="ECO:0007669"/>
    <property type="project" value="UniProtKB-EC"/>
</dbReference>
<evidence type="ECO:0000256" key="8">
    <source>
        <dbReference type="ARBA" id="ARBA00022692"/>
    </source>
</evidence>
<evidence type="ECO:0000256" key="3">
    <source>
        <dbReference type="ARBA" id="ARBA00010600"/>
    </source>
</evidence>
<keyword evidence="8 14" id="KW-0812">Transmembrane</keyword>
<comment type="pathway">
    <text evidence="2">Protein modification; protein glycosylation.</text>
</comment>
<protein>
    <recommendedName>
        <fullName evidence="5">Dol-P-Glc:Glc(2)Man(9)GlcNAc(2)-PP-Dol alpha-1,2-glucosyltransferase</fullName>
        <ecNumber evidence="4">2.4.1.256</ecNumber>
    </recommendedName>
</protein>
<keyword evidence="11 14" id="KW-0472">Membrane</keyword>
<dbReference type="GO" id="GO:0005789">
    <property type="term" value="C:endoplasmic reticulum membrane"/>
    <property type="evidence" value="ECO:0007669"/>
    <property type="project" value="UniProtKB-SubCell"/>
</dbReference>
<proteinExistence type="inferred from homology"/>
<feature type="transmembrane region" description="Helical" evidence="14">
    <location>
        <begin position="405"/>
        <end position="425"/>
    </location>
</feature>
<evidence type="ECO:0000256" key="6">
    <source>
        <dbReference type="ARBA" id="ARBA00022676"/>
    </source>
</evidence>
<dbReference type="AlphaFoldDB" id="A0A834MCS9"/>
<dbReference type="OrthoDB" id="4769at2759"/>
<evidence type="ECO:0000256" key="12">
    <source>
        <dbReference type="ARBA" id="ARBA00044727"/>
    </source>
</evidence>
<evidence type="ECO:0000256" key="9">
    <source>
        <dbReference type="ARBA" id="ARBA00022824"/>
    </source>
</evidence>
<comment type="function">
    <text evidence="12">Dol-P-Glc:Glc(2)Man(9)GlcNAc(2)-PP-Dol alpha-1,2-glucosyltransferase that operates in the biosynthetic pathway of dolichol-linked oligosaccharides, the glycan precursors employed in protein asparagine (N)-glycosylation. The assembly of dolichol-linked oligosaccharides begins on the cytosolic side of the endoplasmic reticulum membrane and finishes in its lumen. The sequential addition of sugars to dolichol pyrophosphate produces dolichol-linked oligosaccharides containing fourteen sugars, including two GlcNAcs, nine mannoses and three glucoses. Once assembled, the oligosaccharide is transferred from the lipid to nascent proteins by oligosaccharyltransferases. In the lumen of the endoplasmic reticulum, adds the third and last glucose residue from dolichyl phosphate glucose (Dol-P-Glc) onto the lipid-linked oligosaccharide intermediate Glc(2)Man(9)GlcNAc(2)-PP-Dol to produce Glc(3)Man(9)GlcNAc(2)-PP-Dol.</text>
</comment>
<evidence type="ECO:0000313" key="17">
    <source>
        <dbReference type="Proteomes" id="UP000625711"/>
    </source>
</evidence>
<evidence type="ECO:0000259" key="15">
    <source>
        <dbReference type="SMART" id="SM00587"/>
    </source>
</evidence>
<reference evidence="16" key="1">
    <citation type="submission" date="2020-08" db="EMBL/GenBank/DDBJ databases">
        <title>Genome sequencing and assembly of the red palm weevil Rhynchophorus ferrugineus.</title>
        <authorList>
            <person name="Dias G.B."/>
            <person name="Bergman C.M."/>
            <person name="Manee M."/>
        </authorList>
    </citation>
    <scope>NUCLEOTIDE SEQUENCE</scope>
    <source>
        <strain evidence="16">AA-2017</strain>
        <tissue evidence="16">Whole larva</tissue>
    </source>
</reference>
<sequence>MLNVKQTNSIKRMASENGFRDYTYSVNPATNKGDNYMGNIFLKDISLPHPSRVFTTIHDYSLDNLEEYLIFDDMKSLGYRMQDRKKTMDEAHVRMVIKELAKLHSFSFVLKHLKPEMYKEFSIKLNDYLKVLLRTSKTDNRIKHLMKRYAKNSEFVKIMETYQNSSSQIFDNDGENWDLVIIHGDVWCNNLMFKYDDAENPQKPTSCCFLDWQLTKIGSPAYDLCYFFFYATSKEILNNHKEYLALYYEIMRENLRYIGSDLNDIFPFELLEKHWRTFCRFMFLNTVTNLDMVLNDEKTLLEILEDKNDTMSNDIQHCETYYERISDEEFHIPLGQQYCRFKFDEWDPKVTTLPGLYLITSLLLGPLNLCSIYWLRFISLLFSCLNIILLYAIFSLHLKKEWQNILSAITVVLLPPLYFFSHIYYTDIVSLTSILLLIFLNELGFHYFAAIAGFFSILCRQTNVIFLAVYAGKYILNELYAIWVNKNFKYKKFGELPAKHFQTFFVGIIKNPIKLLKHMPLQFWLNTLSYISVLLAFLIFVLLNGSIVVGDKSAHQVSVNIPQIFYFGLFSLIFGWPYFIIECLNFLQFARRHKLFIISILWKILVV</sequence>
<accession>A0A834MCS9</accession>
<name>A0A834MCS9_RHYFE</name>
<evidence type="ECO:0000256" key="14">
    <source>
        <dbReference type="SAM" id="Phobius"/>
    </source>
</evidence>
<evidence type="ECO:0000256" key="5">
    <source>
        <dbReference type="ARBA" id="ARBA00018512"/>
    </source>
</evidence>
<dbReference type="Gene3D" id="3.90.1200.10">
    <property type="match status" value="1"/>
</dbReference>
<gene>
    <name evidence="16" type="ORF">GWI33_006642</name>
</gene>
<dbReference type="Pfam" id="PF02958">
    <property type="entry name" value="EcKL"/>
    <property type="match status" value="1"/>
</dbReference>
<evidence type="ECO:0000256" key="11">
    <source>
        <dbReference type="ARBA" id="ARBA00023136"/>
    </source>
</evidence>
<keyword evidence="17" id="KW-1185">Reference proteome</keyword>
<comment type="catalytic activity">
    <reaction evidence="13">
        <text>an alpha-D-Glc-(1-&gt;3)-alpha-D-Glc-(1-&gt;3)-alpha-D-Man-(1-&gt;2)-alpha-D-Man-(1-&gt;2)-alpha-D-Man-(1-&gt;3)-[alpha-D-Man-(1-&gt;2)-alpha-D-Man-(1-&gt;3)-[alpha-D-Man-(1-&gt;2)-alpha-D-Man-(1-&gt;6)]-alpha-D-Man-(1-&gt;6)]-beta-D-Man-(1-&gt;4)-beta-D-GlcNAc-(1-&gt;4)-alpha-D-GlcNAc-diphospho-di-trans,poly-cis-dolichol + a di-trans,poly-cis-dolichyl beta-D-glucosyl phosphate = a alpha-D-Glc-(1-&gt;2)-alpha-D-Glc-(1-&gt;3)-alpha-D-Glc-(1-&gt;3)-alpha-D-Man-(1-&gt;2)-alpha-D-Man-(1-&gt;2)-alpha-D-Man-(1-&gt;3)-[alpha-D-Man-(1-&gt;2)-alpha-D-Man-(1-&gt;3)-[alpha-D-Man-(1-&gt;2)-alpha-D-Man-(1-&gt;6)]-alpha-D-Man-(1-&gt;6)]-beta-D-Man-(1-&gt;4)-beta-D-GlcNAc-(1-&gt;4)-alpha-D-GlcNAc-diphospho-di-trans,poly-cis-dolichol + a di-trans,poly-cis-dolichyl phosphate + H(+)</text>
        <dbReference type="Rhea" id="RHEA:29543"/>
        <dbReference type="Rhea" id="RHEA-COMP:19498"/>
        <dbReference type="Rhea" id="RHEA-COMP:19502"/>
        <dbReference type="Rhea" id="RHEA-COMP:19512"/>
        <dbReference type="Rhea" id="RHEA-COMP:19522"/>
        <dbReference type="ChEBI" id="CHEBI:15378"/>
        <dbReference type="ChEBI" id="CHEBI:57525"/>
        <dbReference type="ChEBI" id="CHEBI:57683"/>
        <dbReference type="ChEBI" id="CHEBI:132522"/>
        <dbReference type="ChEBI" id="CHEBI:132523"/>
        <dbReference type="EC" id="2.4.1.256"/>
    </reaction>
    <physiologicalReaction direction="left-to-right" evidence="13">
        <dbReference type="Rhea" id="RHEA:29544"/>
    </physiologicalReaction>
</comment>
<comment type="similarity">
    <text evidence="3">Belongs to the ALG10 glucosyltransferase family.</text>
</comment>
<evidence type="ECO:0000256" key="13">
    <source>
        <dbReference type="ARBA" id="ARBA00048064"/>
    </source>
</evidence>
<comment type="caution">
    <text evidence="16">The sequence shown here is derived from an EMBL/GenBank/DDBJ whole genome shotgun (WGS) entry which is preliminary data.</text>
</comment>
<dbReference type="GO" id="GO:0006488">
    <property type="term" value="P:dolichol-linked oligosaccharide biosynthetic process"/>
    <property type="evidence" value="ECO:0007669"/>
    <property type="project" value="InterPro"/>
</dbReference>
<evidence type="ECO:0000256" key="10">
    <source>
        <dbReference type="ARBA" id="ARBA00022989"/>
    </source>
</evidence>
<feature type="domain" description="CHK kinase-like" evidence="15">
    <location>
        <begin position="69"/>
        <end position="257"/>
    </location>
</feature>
<dbReference type="InterPro" id="IPR015897">
    <property type="entry name" value="CHK_kinase-like"/>
</dbReference>
<dbReference type="PANTHER" id="PTHR12989">
    <property type="entry name" value="ALPHA-1,2-GLUCOSYLTRANSFERASE ALG10"/>
    <property type="match status" value="1"/>
</dbReference>
<dbReference type="Pfam" id="PF04922">
    <property type="entry name" value="DIE2_ALG10"/>
    <property type="match status" value="1"/>
</dbReference>
<dbReference type="Proteomes" id="UP000625711">
    <property type="component" value="Unassembled WGS sequence"/>
</dbReference>
<dbReference type="EC" id="2.4.1.256" evidence="4"/>
<dbReference type="InterPro" id="IPR004119">
    <property type="entry name" value="EcKL"/>
</dbReference>
<keyword evidence="6" id="KW-0328">Glycosyltransferase</keyword>